<proteinExistence type="inferred from homology"/>
<comment type="similarity">
    <text evidence="2">Belongs to the GtrA family.</text>
</comment>
<feature type="domain" description="GtrA/DPMS transmembrane" evidence="8">
    <location>
        <begin position="62"/>
        <end position="182"/>
    </location>
</feature>
<dbReference type="PANTHER" id="PTHR38459:SF1">
    <property type="entry name" value="PROPHAGE BACTOPRENOL-LINKED GLUCOSE TRANSLOCASE HOMOLOG"/>
    <property type="match status" value="1"/>
</dbReference>
<dbReference type="GO" id="GO:0000271">
    <property type="term" value="P:polysaccharide biosynthetic process"/>
    <property type="evidence" value="ECO:0007669"/>
    <property type="project" value="InterPro"/>
</dbReference>
<feature type="compositionally biased region" description="Low complexity" evidence="6">
    <location>
        <begin position="1"/>
        <end position="20"/>
    </location>
</feature>
<feature type="transmembrane region" description="Helical" evidence="7">
    <location>
        <begin position="86"/>
        <end position="106"/>
    </location>
</feature>
<evidence type="ECO:0000256" key="7">
    <source>
        <dbReference type="SAM" id="Phobius"/>
    </source>
</evidence>
<feature type="region of interest" description="Disordered" evidence="6">
    <location>
        <begin position="1"/>
        <end position="47"/>
    </location>
</feature>
<dbReference type="PANTHER" id="PTHR38459">
    <property type="entry name" value="PROPHAGE BACTOPRENOL-LINKED GLUCOSE TRANSLOCASE HOMOLOG"/>
    <property type="match status" value="1"/>
</dbReference>
<comment type="caution">
    <text evidence="9">The sequence shown here is derived from an EMBL/GenBank/DDBJ whole genome shotgun (WGS) entry which is preliminary data.</text>
</comment>
<dbReference type="Pfam" id="PF04138">
    <property type="entry name" value="GtrA_DPMS_TM"/>
    <property type="match status" value="1"/>
</dbReference>
<feature type="region of interest" description="Disordered" evidence="6">
    <location>
        <begin position="191"/>
        <end position="234"/>
    </location>
</feature>
<evidence type="ECO:0000256" key="6">
    <source>
        <dbReference type="SAM" id="MobiDB-lite"/>
    </source>
</evidence>
<evidence type="ECO:0000256" key="4">
    <source>
        <dbReference type="ARBA" id="ARBA00022989"/>
    </source>
</evidence>
<feature type="compositionally biased region" description="Basic and acidic residues" evidence="6">
    <location>
        <begin position="191"/>
        <end position="214"/>
    </location>
</feature>
<comment type="subcellular location">
    <subcellularLocation>
        <location evidence="1">Membrane</location>
        <topology evidence="1">Multi-pass membrane protein</topology>
    </subcellularLocation>
</comment>
<sequence>MRPLRPRTPGTPEEPGDPATPTAPPASTTPPSPAAPQAESAPEGPPVSGPARLLALGREFAKFGTVGGLGIFVNLAVFNICRTATGLPVVRCSVIATLVAIAFNYLGLRHFAYKDRDKSHRSREIALFAAFSAVGLVIENGVLYVATYGFGWDTPFQNNLFKFLGIGAATLFRFWSYRAWVFRALPRHAREARHDGPARQDGVSRHDGPPHHGDPSNTKSNPAAYHPETTAPPP</sequence>
<dbReference type="EMBL" id="JACHJF010000031">
    <property type="protein sequence ID" value="MBB5122659.1"/>
    <property type="molecule type" value="Genomic_DNA"/>
</dbReference>
<evidence type="ECO:0000256" key="5">
    <source>
        <dbReference type="ARBA" id="ARBA00023136"/>
    </source>
</evidence>
<feature type="transmembrane region" description="Helical" evidence="7">
    <location>
        <begin position="127"/>
        <end position="148"/>
    </location>
</feature>
<feature type="transmembrane region" description="Helical" evidence="7">
    <location>
        <begin position="60"/>
        <end position="80"/>
    </location>
</feature>
<accession>A0A7W8F608</accession>
<evidence type="ECO:0000256" key="3">
    <source>
        <dbReference type="ARBA" id="ARBA00022692"/>
    </source>
</evidence>
<evidence type="ECO:0000313" key="10">
    <source>
        <dbReference type="Proteomes" id="UP000528608"/>
    </source>
</evidence>
<dbReference type="GO" id="GO:0005886">
    <property type="term" value="C:plasma membrane"/>
    <property type="evidence" value="ECO:0007669"/>
    <property type="project" value="TreeGrafter"/>
</dbReference>
<keyword evidence="4 7" id="KW-1133">Transmembrane helix</keyword>
<evidence type="ECO:0000256" key="1">
    <source>
        <dbReference type="ARBA" id="ARBA00004141"/>
    </source>
</evidence>
<evidence type="ECO:0000256" key="2">
    <source>
        <dbReference type="ARBA" id="ARBA00009399"/>
    </source>
</evidence>
<feature type="transmembrane region" description="Helical" evidence="7">
    <location>
        <begin position="160"/>
        <end position="180"/>
    </location>
</feature>
<evidence type="ECO:0000259" key="8">
    <source>
        <dbReference type="Pfam" id="PF04138"/>
    </source>
</evidence>
<dbReference type="InterPro" id="IPR051401">
    <property type="entry name" value="GtrA_CellWall_Glycosyl"/>
</dbReference>
<keyword evidence="3 7" id="KW-0812">Transmembrane</keyword>
<feature type="compositionally biased region" description="Pro residues" evidence="6">
    <location>
        <begin position="21"/>
        <end position="34"/>
    </location>
</feature>
<dbReference type="Proteomes" id="UP000528608">
    <property type="component" value="Unassembled WGS sequence"/>
</dbReference>
<evidence type="ECO:0000313" key="9">
    <source>
        <dbReference type="EMBL" id="MBB5122659.1"/>
    </source>
</evidence>
<organism evidence="9 10">
    <name type="scientific">Streptomyces eurocidicus</name>
    <name type="common">Streptoverticillium eurocidicus</name>
    <dbReference type="NCBI Taxonomy" id="66423"/>
    <lineage>
        <taxon>Bacteria</taxon>
        <taxon>Bacillati</taxon>
        <taxon>Actinomycetota</taxon>
        <taxon>Actinomycetes</taxon>
        <taxon>Kitasatosporales</taxon>
        <taxon>Streptomycetaceae</taxon>
        <taxon>Streptomyces</taxon>
    </lineage>
</organism>
<reference evidence="9 10" key="1">
    <citation type="submission" date="2020-08" db="EMBL/GenBank/DDBJ databases">
        <title>Genomic Encyclopedia of Type Strains, Phase III (KMG-III): the genomes of soil and plant-associated and newly described type strains.</title>
        <authorList>
            <person name="Whitman W."/>
        </authorList>
    </citation>
    <scope>NUCLEOTIDE SEQUENCE [LARGE SCALE GENOMIC DNA]</scope>
    <source>
        <strain evidence="9 10">CECT 3259</strain>
    </source>
</reference>
<protein>
    <submittedName>
        <fullName evidence="9">Putative flippase GtrA</fullName>
    </submittedName>
</protein>
<gene>
    <name evidence="9" type="ORF">FHS36_006132</name>
</gene>
<dbReference type="AlphaFoldDB" id="A0A7W8F608"/>
<dbReference type="InterPro" id="IPR007267">
    <property type="entry name" value="GtrA_DPMS_TM"/>
</dbReference>
<keyword evidence="5 7" id="KW-0472">Membrane</keyword>
<name>A0A7W8F608_STREU</name>